<evidence type="ECO:0000313" key="14">
    <source>
        <dbReference type="EMBL" id="QTH64880.1"/>
    </source>
</evidence>
<keyword evidence="10 12" id="KW-0289">Folate biosynthesis</keyword>
<evidence type="ECO:0000256" key="5">
    <source>
        <dbReference type="ARBA" id="ARBA00012458"/>
    </source>
</evidence>
<evidence type="ECO:0000256" key="10">
    <source>
        <dbReference type="ARBA" id="ARBA00022909"/>
    </source>
</evidence>
<dbReference type="PROSITE" id="PS50972">
    <property type="entry name" value="PTERIN_BINDING"/>
    <property type="match status" value="1"/>
</dbReference>
<dbReference type="PROSITE" id="PS00793">
    <property type="entry name" value="DHPS_2"/>
    <property type="match status" value="1"/>
</dbReference>
<dbReference type="GO" id="GO:0046654">
    <property type="term" value="P:tetrahydrofolate biosynthetic process"/>
    <property type="evidence" value="ECO:0007669"/>
    <property type="project" value="TreeGrafter"/>
</dbReference>
<keyword evidence="15" id="KW-1185">Reference proteome</keyword>
<dbReference type="Pfam" id="PF00809">
    <property type="entry name" value="Pterin_bind"/>
    <property type="match status" value="1"/>
</dbReference>
<comment type="pathway">
    <text evidence="3 12">Cofactor biosynthesis; tetrahydrofolate biosynthesis; 7,8-dihydrofolate from 2-amino-4-hydroxy-6-hydroxymethyl-7,8-dihydropteridine diphosphate and 4-aminobenzoate: step 1/2.</text>
</comment>
<dbReference type="PANTHER" id="PTHR20941:SF1">
    <property type="entry name" value="FOLIC ACID SYNTHESIS PROTEIN FOL1"/>
    <property type="match status" value="1"/>
</dbReference>
<comment type="function">
    <text evidence="12">Catalyzes the condensation of para-aminobenzoate (pABA) with 6-hydroxymethyl-7,8-dihydropterin diphosphate (DHPt-PP) to form 7,8-dihydropteroate (H2Pte), the immediate precursor of folate derivatives.</text>
</comment>
<dbReference type="InterPro" id="IPR006390">
    <property type="entry name" value="DHP_synth_dom"/>
</dbReference>
<keyword evidence="7 12" id="KW-0808">Transferase</keyword>
<evidence type="ECO:0000256" key="6">
    <source>
        <dbReference type="ARBA" id="ARBA00016919"/>
    </source>
</evidence>
<dbReference type="GO" id="GO:0046872">
    <property type="term" value="F:metal ion binding"/>
    <property type="evidence" value="ECO:0007669"/>
    <property type="project" value="UniProtKB-KW"/>
</dbReference>
<dbReference type="GO" id="GO:0004156">
    <property type="term" value="F:dihydropteroate synthase activity"/>
    <property type="evidence" value="ECO:0007669"/>
    <property type="project" value="UniProtKB-EC"/>
</dbReference>
<dbReference type="RefSeq" id="WP_208832934.1">
    <property type="nucleotide sequence ID" value="NZ_CP072110.1"/>
</dbReference>
<name>A0A975DCZ2_9GAMM</name>
<keyword evidence="9 12" id="KW-0460">Magnesium</keyword>
<proteinExistence type="inferred from homology"/>
<evidence type="ECO:0000256" key="12">
    <source>
        <dbReference type="RuleBase" id="RU361205"/>
    </source>
</evidence>
<dbReference type="Gene3D" id="3.20.20.20">
    <property type="entry name" value="Dihydropteroate synthase-like"/>
    <property type="match status" value="1"/>
</dbReference>
<evidence type="ECO:0000256" key="2">
    <source>
        <dbReference type="ARBA" id="ARBA00001946"/>
    </source>
</evidence>
<dbReference type="GO" id="GO:0046656">
    <property type="term" value="P:folic acid biosynthetic process"/>
    <property type="evidence" value="ECO:0007669"/>
    <property type="project" value="UniProtKB-KW"/>
</dbReference>
<dbReference type="PANTHER" id="PTHR20941">
    <property type="entry name" value="FOLATE SYNTHESIS PROTEINS"/>
    <property type="match status" value="1"/>
</dbReference>
<comment type="cofactor">
    <cofactor evidence="2 12">
        <name>Mg(2+)</name>
        <dbReference type="ChEBI" id="CHEBI:18420"/>
    </cofactor>
</comment>
<comment type="similarity">
    <text evidence="4 12">Belongs to the DHPS family.</text>
</comment>
<comment type="catalytic activity">
    <reaction evidence="1">
        <text>(7,8-dihydropterin-6-yl)methyl diphosphate + 4-aminobenzoate = 7,8-dihydropteroate + diphosphate</text>
        <dbReference type="Rhea" id="RHEA:19949"/>
        <dbReference type="ChEBI" id="CHEBI:17836"/>
        <dbReference type="ChEBI" id="CHEBI:17839"/>
        <dbReference type="ChEBI" id="CHEBI:33019"/>
        <dbReference type="ChEBI" id="CHEBI:72950"/>
        <dbReference type="EC" id="2.5.1.15"/>
    </reaction>
</comment>
<dbReference type="SUPFAM" id="SSF51717">
    <property type="entry name" value="Dihydropteroate synthetase-like"/>
    <property type="match status" value="1"/>
</dbReference>
<evidence type="ECO:0000256" key="8">
    <source>
        <dbReference type="ARBA" id="ARBA00022723"/>
    </source>
</evidence>
<dbReference type="InterPro" id="IPR045031">
    <property type="entry name" value="DHP_synth-like"/>
</dbReference>
<protein>
    <recommendedName>
        <fullName evidence="6 12">Dihydropteroate synthase</fullName>
        <shortName evidence="12">DHPS</shortName>
        <ecNumber evidence="5 12">2.5.1.15</ecNumber>
    </recommendedName>
    <alternativeName>
        <fullName evidence="11 12">Dihydropteroate pyrophosphorylase</fullName>
    </alternativeName>
</protein>
<dbReference type="Proteomes" id="UP000682739">
    <property type="component" value="Chromosome"/>
</dbReference>
<organism evidence="14 15">
    <name type="scientific">Psychrosphaera ytuae</name>
    <dbReference type="NCBI Taxonomy" id="2820710"/>
    <lineage>
        <taxon>Bacteria</taxon>
        <taxon>Pseudomonadati</taxon>
        <taxon>Pseudomonadota</taxon>
        <taxon>Gammaproteobacteria</taxon>
        <taxon>Alteromonadales</taxon>
        <taxon>Pseudoalteromonadaceae</taxon>
        <taxon>Psychrosphaera</taxon>
    </lineage>
</organism>
<evidence type="ECO:0000256" key="4">
    <source>
        <dbReference type="ARBA" id="ARBA00009503"/>
    </source>
</evidence>
<gene>
    <name evidence="14" type="primary">folP</name>
    <name evidence="14" type="ORF">J1N51_05345</name>
</gene>
<dbReference type="CDD" id="cd00739">
    <property type="entry name" value="DHPS"/>
    <property type="match status" value="1"/>
</dbReference>
<feature type="domain" description="Pterin-binding" evidence="13">
    <location>
        <begin position="8"/>
        <end position="260"/>
    </location>
</feature>
<sequence>MTIDLSSPVIMGILNVTPDSFSDGGKFNSLDNALRQAEYMVKNGARILDVGGESTRPGSQPVDAKTECERVIPVIKKLKSEFDCVISLDTSKAEVMSEGLEAGIDIINDVCALGNPGSLEVAAQTDVPVCLMHMKGTPATMQIKPHYEDVVEEVMDFFDQRINICEQAGIRRERLWLDPGYGFGKSLNDNYNLLQNLDRFSKYKLPILAGLSRKSMLGNLLNLETSDRMVSSVVAATLALTKGANILRVHDVEETHQAVQIYNAMVNGVGNE</sequence>
<dbReference type="EMBL" id="CP072110">
    <property type="protein sequence ID" value="QTH64880.1"/>
    <property type="molecule type" value="Genomic_DNA"/>
</dbReference>
<reference evidence="14" key="1">
    <citation type="submission" date="2021-03" db="EMBL/GenBank/DDBJ databases">
        <title>Description of Psychrosphaera ytuae sp. nov. isolated from deep sea sediment of South China Sea.</title>
        <authorList>
            <person name="Zhang J."/>
            <person name="Xu X.-D."/>
        </authorList>
    </citation>
    <scope>NUCLEOTIDE SEQUENCE</scope>
    <source>
        <strain evidence="14">MTZ26</strain>
    </source>
</reference>
<evidence type="ECO:0000256" key="11">
    <source>
        <dbReference type="ARBA" id="ARBA00030193"/>
    </source>
</evidence>
<keyword evidence="8 12" id="KW-0479">Metal-binding</keyword>
<dbReference type="FunFam" id="3.20.20.20:FF:000006">
    <property type="entry name" value="Dihydropteroate synthase"/>
    <property type="match status" value="1"/>
</dbReference>
<evidence type="ECO:0000256" key="1">
    <source>
        <dbReference type="ARBA" id="ARBA00000012"/>
    </source>
</evidence>
<evidence type="ECO:0000256" key="7">
    <source>
        <dbReference type="ARBA" id="ARBA00022679"/>
    </source>
</evidence>
<evidence type="ECO:0000256" key="9">
    <source>
        <dbReference type="ARBA" id="ARBA00022842"/>
    </source>
</evidence>
<dbReference type="NCBIfam" id="TIGR01496">
    <property type="entry name" value="DHPS"/>
    <property type="match status" value="1"/>
</dbReference>
<dbReference type="AlphaFoldDB" id="A0A975DCZ2"/>
<dbReference type="PROSITE" id="PS00792">
    <property type="entry name" value="DHPS_1"/>
    <property type="match status" value="1"/>
</dbReference>
<dbReference type="KEGG" id="psym:J1N51_05345"/>
<evidence type="ECO:0000259" key="13">
    <source>
        <dbReference type="PROSITE" id="PS50972"/>
    </source>
</evidence>
<dbReference type="InterPro" id="IPR011005">
    <property type="entry name" value="Dihydropteroate_synth-like_sf"/>
</dbReference>
<evidence type="ECO:0000313" key="15">
    <source>
        <dbReference type="Proteomes" id="UP000682739"/>
    </source>
</evidence>
<dbReference type="EC" id="2.5.1.15" evidence="5 12"/>
<dbReference type="GO" id="GO:0005829">
    <property type="term" value="C:cytosol"/>
    <property type="evidence" value="ECO:0007669"/>
    <property type="project" value="TreeGrafter"/>
</dbReference>
<accession>A0A975DCZ2</accession>
<evidence type="ECO:0000256" key="3">
    <source>
        <dbReference type="ARBA" id="ARBA00004763"/>
    </source>
</evidence>
<dbReference type="InterPro" id="IPR000489">
    <property type="entry name" value="Pterin-binding_dom"/>
</dbReference>